<evidence type="ECO:0000256" key="6">
    <source>
        <dbReference type="SAM" id="Phobius"/>
    </source>
</evidence>
<evidence type="ECO:0000256" key="1">
    <source>
        <dbReference type="ARBA" id="ARBA00004167"/>
    </source>
</evidence>
<protein>
    <submittedName>
        <fullName evidence="8">TonB family protein</fullName>
    </submittedName>
</protein>
<comment type="caution">
    <text evidence="8">The sequence shown here is derived from an EMBL/GenBank/DDBJ whole genome shotgun (WGS) entry which is preliminary data.</text>
</comment>
<feature type="compositionally biased region" description="Polar residues" evidence="5">
    <location>
        <begin position="227"/>
        <end position="245"/>
    </location>
</feature>
<comment type="subcellular location">
    <subcellularLocation>
        <location evidence="1">Membrane</location>
        <topology evidence="1">Single-pass membrane protein</topology>
    </subcellularLocation>
</comment>
<dbReference type="PANTHER" id="PTHR35813">
    <property type="entry name" value="INNER MEMBRANE PROTEIN YBAN"/>
    <property type="match status" value="1"/>
</dbReference>
<accession>A0ABW2QZ53</accession>
<dbReference type="InterPro" id="IPR037682">
    <property type="entry name" value="TonB_C"/>
</dbReference>
<dbReference type="Pfam" id="PF04304">
    <property type="entry name" value="DUF454"/>
    <property type="match status" value="1"/>
</dbReference>
<feature type="compositionally biased region" description="Low complexity" evidence="5">
    <location>
        <begin position="270"/>
        <end position="287"/>
    </location>
</feature>
<evidence type="ECO:0000259" key="7">
    <source>
        <dbReference type="PROSITE" id="PS52015"/>
    </source>
</evidence>
<evidence type="ECO:0000256" key="4">
    <source>
        <dbReference type="ARBA" id="ARBA00023136"/>
    </source>
</evidence>
<organism evidence="8 9">
    <name type="scientific">Iodobacter arcticus</name>
    <dbReference type="NCBI Taxonomy" id="590593"/>
    <lineage>
        <taxon>Bacteria</taxon>
        <taxon>Pseudomonadati</taxon>
        <taxon>Pseudomonadota</taxon>
        <taxon>Betaproteobacteria</taxon>
        <taxon>Neisseriales</taxon>
        <taxon>Chitinibacteraceae</taxon>
        <taxon>Iodobacter</taxon>
    </lineage>
</organism>
<sequence>MHQRGLHAPLRWAYLVLGGLMVLLGIIGAFLPVMPTTVFLLLALACFSKSSPRLEQWLLQHPRFGPSLRAWREHRAIPKRAKILACLGMLLGLIILAFSPVPKWAVASVALCELMVAIYIIRRPNLANDEAKPTATPCTQQSVEQGLKRSLVISLLLHMGLLSYFVSNWASTPVSPKFASEKMEVTLLQAAAPAIPLEQTEAKHVSQAAAKQAPKEAKPTPKAIPQPSEQIVSKTLAESTLSASAQPEKKASEQASSKEVGPLNKTAAIAAAPAAPPASQQQASGGSNSWEGKVLARLERFRRYPTAARMRGFEGVVYLRILINREGQVLSAKLERSSGVPALDKAAMEALNRAAPLPRIPADRPEELELLVPFEFFIEN</sequence>
<feature type="transmembrane region" description="Helical" evidence="6">
    <location>
        <begin position="12"/>
        <end position="45"/>
    </location>
</feature>
<name>A0ABW2QZ53_9NEIS</name>
<dbReference type="RefSeq" id="WP_380188396.1">
    <property type="nucleotide sequence ID" value="NZ_JBHTBQ010000027.1"/>
</dbReference>
<proteinExistence type="predicted"/>
<gene>
    <name evidence="8" type="ORF">ACFQNF_13105</name>
</gene>
<dbReference type="PANTHER" id="PTHR35813:SF1">
    <property type="entry name" value="INNER MEMBRANE PROTEIN YBAN"/>
    <property type="match status" value="1"/>
</dbReference>
<dbReference type="PROSITE" id="PS52015">
    <property type="entry name" value="TONB_CTD"/>
    <property type="match status" value="1"/>
</dbReference>
<dbReference type="SUPFAM" id="SSF74653">
    <property type="entry name" value="TolA/TonB C-terminal domain"/>
    <property type="match status" value="1"/>
</dbReference>
<feature type="region of interest" description="Disordered" evidence="5">
    <location>
        <begin position="270"/>
        <end position="289"/>
    </location>
</feature>
<dbReference type="InterPro" id="IPR006260">
    <property type="entry name" value="TonB/TolA_C"/>
</dbReference>
<reference evidence="9" key="1">
    <citation type="journal article" date="2019" name="Int. J. Syst. Evol. Microbiol.">
        <title>The Global Catalogue of Microorganisms (GCM) 10K type strain sequencing project: providing services to taxonomists for standard genome sequencing and annotation.</title>
        <authorList>
            <consortium name="The Broad Institute Genomics Platform"/>
            <consortium name="The Broad Institute Genome Sequencing Center for Infectious Disease"/>
            <person name="Wu L."/>
            <person name="Ma J."/>
        </authorList>
    </citation>
    <scope>NUCLEOTIDE SEQUENCE [LARGE SCALE GENOMIC DNA]</scope>
    <source>
        <strain evidence="9">CCUG 62945</strain>
    </source>
</reference>
<keyword evidence="4 6" id="KW-0472">Membrane</keyword>
<dbReference type="InterPro" id="IPR007401">
    <property type="entry name" value="DUF454"/>
</dbReference>
<feature type="domain" description="TonB C-terminal" evidence="7">
    <location>
        <begin position="289"/>
        <end position="380"/>
    </location>
</feature>
<evidence type="ECO:0000256" key="5">
    <source>
        <dbReference type="SAM" id="MobiDB-lite"/>
    </source>
</evidence>
<dbReference type="Proteomes" id="UP001596473">
    <property type="component" value="Unassembled WGS sequence"/>
</dbReference>
<dbReference type="Pfam" id="PF03544">
    <property type="entry name" value="TonB_C"/>
    <property type="match status" value="1"/>
</dbReference>
<dbReference type="NCBIfam" id="TIGR01352">
    <property type="entry name" value="tonB_Cterm"/>
    <property type="match status" value="1"/>
</dbReference>
<dbReference type="Gene3D" id="3.30.1150.10">
    <property type="match status" value="1"/>
</dbReference>
<keyword evidence="3 6" id="KW-1133">Transmembrane helix</keyword>
<dbReference type="EMBL" id="JBHTBQ010000027">
    <property type="protein sequence ID" value="MFC7420801.1"/>
    <property type="molecule type" value="Genomic_DNA"/>
</dbReference>
<evidence type="ECO:0000313" key="8">
    <source>
        <dbReference type="EMBL" id="MFC7420801.1"/>
    </source>
</evidence>
<evidence type="ECO:0000313" key="9">
    <source>
        <dbReference type="Proteomes" id="UP001596473"/>
    </source>
</evidence>
<keyword evidence="9" id="KW-1185">Reference proteome</keyword>
<evidence type="ECO:0000256" key="3">
    <source>
        <dbReference type="ARBA" id="ARBA00022989"/>
    </source>
</evidence>
<evidence type="ECO:0000256" key="2">
    <source>
        <dbReference type="ARBA" id="ARBA00022692"/>
    </source>
</evidence>
<keyword evidence="2 6" id="KW-0812">Transmembrane</keyword>
<feature type="region of interest" description="Disordered" evidence="5">
    <location>
        <begin position="201"/>
        <end position="261"/>
    </location>
</feature>